<dbReference type="Proteomes" id="UP001195483">
    <property type="component" value="Unassembled WGS sequence"/>
</dbReference>
<dbReference type="Gene3D" id="2.70.170.10">
    <property type="entry name" value="Neurotransmitter-gated ion-channel ligand-binding domain"/>
    <property type="match status" value="1"/>
</dbReference>
<accession>A0AAE0TGR9</accession>
<protein>
    <submittedName>
        <fullName evidence="1">Uncharacterized protein</fullName>
    </submittedName>
</protein>
<evidence type="ECO:0000313" key="1">
    <source>
        <dbReference type="EMBL" id="KAK3609956.1"/>
    </source>
</evidence>
<comment type="caution">
    <text evidence="1">The sequence shown here is derived from an EMBL/GenBank/DDBJ whole genome shotgun (WGS) entry which is preliminary data.</text>
</comment>
<evidence type="ECO:0000313" key="2">
    <source>
        <dbReference type="Proteomes" id="UP001195483"/>
    </source>
</evidence>
<dbReference type="GO" id="GO:0016020">
    <property type="term" value="C:membrane"/>
    <property type="evidence" value="ECO:0007669"/>
    <property type="project" value="InterPro"/>
</dbReference>
<gene>
    <name evidence="1" type="ORF">CHS0354_011789</name>
</gene>
<reference evidence="1" key="3">
    <citation type="submission" date="2023-05" db="EMBL/GenBank/DDBJ databases">
        <authorList>
            <person name="Smith C.H."/>
        </authorList>
    </citation>
    <scope>NUCLEOTIDE SEQUENCE</scope>
    <source>
        <strain evidence="1">CHS0354</strain>
        <tissue evidence="1">Mantle</tissue>
    </source>
</reference>
<dbReference type="SUPFAM" id="SSF63712">
    <property type="entry name" value="Nicotinic receptor ligand binding domain-like"/>
    <property type="match status" value="1"/>
</dbReference>
<name>A0AAE0TGR9_9BIVA</name>
<dbReference type="EMBL" id="JAEAOA010000720">
    <property type="protein sequence ID" value="KAK3609956.1"/>
    <property type="molecule type" value="Genomic_DNA"/>
</dbReference>
<keyword evidence="2" id="KW-1185">Reference proteome</keyword>
<reference evidence="1" key="2">
    <citation type="journal article" date="2021" name="Genome Biol. Evol.">
        <title>Developing a high-quality reference genome for a parasitic bivalve with doubly uniparental inheritance (Bivalvia: Unionida).</title>
        <authorList>
            <person name="Smith C.H."/>
        </authorList>
    </citation>
    <scope>NUCLEOTIDE SEQUENCE</scope>
    <source>
        <strain evidence="1">CHS0354</strain>
        <tissue evidence="1">Mantle</tissue>
    </source>
</reference>
<reference evidence="1" key="1">
    <citation type="journal article" date="2021" name="Genome Biol. Evol.">
        <title>A High-Quality Reference Genome for a Parasitic Bivalve with Doubly Uniparental Inheritance (Bivalvia: Unionida).</title>
        <authorList>
            <person name="Smith C.H."/>
        </authorList>
    </citation>
    <scope>NUCLEOTIDE SEQUENCE</scope>
    <source>
        <strain evidence="1">CHS0354</strain>
    </source>
</reference>
<dbReference type="GO" id="GO:0005230">
    <property type="term" value="F:extracellular ligand-gated monoatomic ion channel activity"/>
    <property type="evidence" value="ECO:0007669"/>
    <property type="project" value="InterPro"/>
</dbReference>
<proteinExistence type="predicted"/>
<dbReference type="AlphaFoldDB" id="A0AAE0TGR9"/>
<organism evidence="1 2">
    <name type="scientific">Potamilus streckersoni</name>
    <dbReference type="NCBI Taxonomy" id="2493646"/>
    <lineage>
        <taxon>Eukaryota</taxon>
        <taxon>Metazoa</taxon>
        <taxon>Spiralia</taxon>
        <taxon>Lophotrochozoa</taxon>
        <taxon>Mollusca</taxon>
        <taxon>Bivalvia</taxon>
        <taxon>Autobranchia</taxon>
        <taxon>Heteroconchia</taxon>
        <taxon>Palaeoheterodonta</taxon>
        <taxon>Unionida</taxon>
        <taxon>Unionoidea</taxon>
        <taxon>Unionidae</taxon>
        <taxon>Ambleminae</taxon>
        <taxon>Lampsilini</taxon>
        <taxon>Potamilus</taxon>
    </lineage>
</organism>
<sequence length="129" mass="14483">MNQQSLRSTMLLQHHTPYTIHIAEECLHYSGAAHGDHALTLLAANCTGPCNVWIDRSIPLTKPRVDNAKENTSVLEMNINVSSEHLLMTALMRKYDSSIRPVYNSSKTVQVLLGLTLTQILDLIRLFVK</sequence>
<dbReference type="InterPro" id="IPR036734">
    <property type="entry name" value="Neur_chan_lig-bd_sf"/>
</dbReference>